<protein>
    <submittedName>
        <fullName evidence="2">Uncharacterized protein</fullName>
    </submittedName>
</protein>
<feature type="compositionally biased region" description="Low complexity" evidence="1">
    <location>
        <begin position="68"/>
        <end position="78"/>
    </location>
</feature>
<accession>A0ABN9YFN9</accession>
<gene>
    <name evidence="2" type="ORF">PCOR1329_LOCUS85483</name>
</gene>
<feature type="region of interest" description="Disordered" evidence="1">
    <location>
        <begin position="1"/>
        <end position="33"/>
    </location>
</feature>
<organism evidence="2 3">
    <name type="scientific">Prorocentrum cordatum</name>
    <dbReference type="NCBI Taxonomy" id="2364126"/>
    <lineage>
        <taxon>Eukaryota</taxon>
        <taxon>Sar</taxon>
        <taxon>Alveolata</taxon>
        <taxon>Dinophyceae</taxon>
        <taxon>Prorocentrales</taxon>
        <taxon>Prorocentraceae</taxon>
        <taxon>Prorocentrum</taxon>
    </lineage>
</organism>
<comment type="caution">
    <text evidence="2">The sequence shown here is derived from an EMBL/GenBank/DDBJ whole genome shotgun (WGS) entry which is preliminary data.</text>
</comment>
<sequence length="132" mass="13606">MARIRAPLRPAPSWLAARTGGPRHERPVGARRAGRCTRCGGKRLAGSECAPGRPGVRLSRSRARHAPPRAAAQRTPLAKGVAPARGPAACPIGLGARPRVGQRGHGRCGGGGATENQREGGEGRGLCCSQRA</sequence>
<keyword evidence="3" id="KW-1185">Reference proteome</keyword>
<reference evidence="2" key="1">
    <citation type="submission" date="2023-10" db="EMBL/GenBank/DDBJ databases">
        <authorList>
            <person name="Chen Y."/>
            <person name="Shah S."/>
            <person name="Dougan E. K."/>
            <person name="Thang M."/>
            <person name="Chan C."/>
        </authorList>
    </citation>
    <scope>NUCLEOTIDE SEQUENCE [LARGE SCALE GENOMIC DNA]</scope>
</reference>
<dbReference type="Proteomes" id="UP001189429">
    <property type="component" value="Unassembled WGS sequence"/>
</dbReference>
<evidence type="ECO:0000313" key="2">
    <source>
        <dbReference type="EMBL" id="CAK0911654.1"/>
    </source>
</evidence>
<dbReference type="EMBL" id="CAUYUJ010022623">
    <property type="protein sequence ID" value="CAK0911654.1"/>
    <property type="molecule type" value="Genomic_DNA"/>
</dbReference>
<evidence type="ECO:0000256" key="1">
    <source>
        <dbReference type="SAM" id="MobiDB-lite"/>
    </source>
</evidence>
<proteinExistence type="predicted"/>
<evidence type="ECO:0000313" key="3">
    <source>
        <dbReference type="Proteomes" id="UP001189429"/>
    </source>
</evidence>
<name>A0ABN9YFN9_9DINO</name>
<feature type="region of interest" description="Disordered" evidence="1">
    <location>
        <begin position="47"/>
        <end position="132"/>
    </location>
</feature>